<feature type="transmembrane region" description="Helical" evidence="2">
    <location>
        <begin position="237"/>
        <end position="255"/>
    </location>
</feature>
<organism evidence="3 4">
    <name type="scientific">Actinophytocola algeriensis</name>
    <dbReference type="NCBI Taxonomy" id="1768010"/>
    <lineage>
        <taxon>Bacteria</taxon>
        <taxon>Bacillati</taxon>
        <taxon>Actinomycetota</taxon>
        <taxon>Actinomycetes</taxon>
        <taxon>Pseudonocardiales</taxon>
        <taxon>Pseudonocardiaceae</taxon>
    </lineage>
</organism>
<dbReference type="RefSeq" id="WP_184813940.1">
    <property type="nucleotide sequence ID" value="NZ_JACHJQ010000006.1"/>
</dbReference>
<evidence type="ECO:0000313" key="4">
    <source>
        <dbReference type="Proteomes" id="UP000520767"/>
    </source>
</evidence>
<evidence type="ECO:0000256" key="1">
    <source>
        <dbReference type="SAM" id="MobiDB-lite"/>
    </source>
</evidence>
<feature type="transmembrane region" description="Helical" evidence="2">
    <location>
        <begin position="143"/>
        <end position="167"/>
    </location>
</feature>
<feature type="transmembrane region" description="Helical" evidence="2">
    <location>
        <begin position="212"/>
        <end position="230"/>
    </location>
</feature>
<feature type="transmembrane region" description="Helical" evidence="2">
    <location>
        <begin position="94"/>
        <end position="117"/>
    </location>
</feature>
<comment type="caution">
    <text evidence="3">The sequence shown here is derived from an EMBL/GenBank/DDBJ whole genome shotgun (WGS) entry which is preliminary data.</text>
</comment>
<reference evidence="3 4" key="1">
    <citation type="submission" date="2020-08" db="EMBL/GenBank/DDBJ databases">
        <title>Genomic Encyclopedia of Type Strains, Phase III (KMG-III): the genomes of soil and plant-associated and newly described type strains.</title>
        <authorList>
            <person name="Whitman W."/>
        </authorList>
    </citation>
    <scope>NUCLEOTIDE SEQUENCE [LARGE SCALE GENOMIC DNA]</scope>
    <source>
        <strain evidence="3 4">CECT 8960</strain>
    </source>
</reference>
<feature type="compositionally biased region" description="Low complexity" evidence="1">
    <location>
        <begin position="14"/>
        <end position="38"/>
    </location>
</feature>
<proteinExistence type="predicted"/>
<gene>
    <name evidence="3" type="ORF">FHR82_006151</name>
</gene>
<sequence length="291" mass="31007">MSRPGGPYRDDQYPRQPQGYPQGDYQRGYPPQQPAYDQGHGGGYPDQGYRGGYPDQRGHEPQAARPAPRRPAPERQAPPPREHDEGGGFRLPGLGLLLSLLGLVVQVVSFTVLPWVYSSANKDSQALPAIWDLATNFDAHGFAGAYVVLFSYPLAALGILLSLVAVIESVAMKVIWAALTIIGIGVLALRFGPFGELFTGGSVAFTRKEITFAVVALGALVVVIFMLKMAMSTFRRLAGLVLLVIAGVHVAAVSDLTDGFGFEDVRIGAYGPALGYVLAAAAAFVGPRRLA</sequence>
<dbReference type="Proteomes" id="UP000520767">
    <property type="component" value="Unassembled WGS sequence"/>
</dbReference>
<protein>
    <submittedName>
        <fullName evidence="3">Uncharacterized protein</fullName>
    </submittedName>
</protein>
<keyword evidence="2" id="KW-1133">Transmembrane helix</keyword>
<evidence type="ECO:0000256" key="2">
    <source>
        <dbReference type="SAM" id="Phobius"/>
    </source>
</evidence>
<keyword evidence="4" id="KW-1185">Reference proteome</keyword>
<feature type="transmembrane region" description="Helical" evidence="2">
    <location>
        <begin position="267"/>
        <end position="286"/>
    </location>
</feature>
<keyword evidence="2" id="KW-0472">Membrane</keyword>
<name>A0A7W7QAI8_9PSEU</name>
<accession>A0A7W7QAI8</accession>
<dbReference type="AlphaFoldDB" id="A0A7W7QAI8"/>
<dbReference type="EMBL" id="JACHJQ010000006">
    <property type="protein sequence ID" value="MBB4909893.1"/>
    <property type="molecule type" value="Genomic_DNA"/>
</dbReference>
<feature type="region of interest" description="Disordered" evidence="1">
    <location>
        <begin position="1"/>
        <end position="86"/>
    </location>
</feature>
<feature type="transmembrane region" description="Helical" evidence="2">
    <location>
        <begin position="174"/>
        <end position="192"/>
    </location>
</feature>
<feature type="compositionally biased region" description="Gly residues" evidence="1">
    <location>
        <begin position="39"/>
        <end position="51"/>
    </location>
</feature>
<keyword evidence="2" id="KW-0812">Transmembrane</keyword>
<evidence type="ECO:0000313" key="3">
    <source>
        <dbReference type="EMBL" id="MBB4909893.1"/>
    </source>
</evidence>